<accession>A0AAV3UIL5</accession>
<dbReference type="PROSITE" id="PS51318">
    <property type="entry name" value="TAT"/>
    <property type="match status" value="1"/>
</dbReference>
<reference evidence="2 3" key="1">
    <citation type="journal article" date="2019" name="Int. J. Syst. Evol. Microbiol.">
        <title>The Global Catalogue of Microorganisms (GCM) 10K type strain sequencing project: providing services to taxonomists for standard genome sequencing and annotation.</title>
        <authorList>
            <consortium name="The Broad Institute Genomics Platform"/>
            <consortium name="The Broad Institute Genome Sequencing Center for Infectious Disease"/>
            <person name="Wu L."/>
            <person name="Ma J."/>
        </authorList>
    </citation>
    <scope>NUCLEOTIDE SEQUENCE [LARGE SCALE GENOMIC DNA]</scope>
    <source>
        <strain evidence="2 3">JCM 17504</strain>
    </source>
</reference>
<dbReference type="AlphaFoldDB" id="A0AAV3UIL5"/>
<organism evidence="2 3">
    <name type="scientific">Haladaptatus pallidirubidus</name>
    <dbReference type="NCBI Taxonomy" id="1008152"/>
    <lineage>
        <taxon>Archaea</taxon>
        <taxon>Methanobacteriati</taxon>
        <taxon>Methanobacteriota</taxon>
        <taxon>Stenosarchaea group</taxon>
        <taxon>Halobacteria</taxon>
        <taxon>Halobacteriales</taxon>
        <taxon>Haladaptataceae</taxon>
        <taxon>Haladaptatus</taxon>
    </lineage>
</organism>
<sequence>MARETADDESQLNRRSYLKAASAAATTGALVGLTTASSTQKATDDERSTGVTNGTPLEEMTWKVDRTWRNVLPDEFGLIETPALPLYRWEMDAQPFRSAAEGTGNMIGKHLLTGNDIDQRISAGTMTVSNKSGNFEAIGFEPRCHPIAPFFGGMLRVEKYSGKSGMSNEASNAGIGLIKDDDNYLWVGSDVAANSLQLFEKLTDSSGTTHTNTVTFDTEYALPTAPFDLYVIFQGDRVSCLAREDDDSKGWKYYGDADIGKAGGTNPVCDFFDKQVWETFNPYIHTECGKGESVILSDFELFYSYQLGVRGPIPVTYKDGAPLIKDDKLYCALTPASVDHRGFQSIATIDLETFEIDMKSVLFTEAKTDYISNYVASHVIYDDEQDRFTIMWSGFGNGPNDPKQDDDFQRIWVTHTVENILHGTHYLEAVDSNLPRSSDLGNGGYHDFNGIYDESVGKWRAIYNSGGIDEVSIAETTDQSLTSGWKVLDTYQDSANQIEGGRIVRVNGEYQVLYADPKMAGQMVSCDYPTVSTNRAGFNLDVNTNDEAPHPSVIPVPYDGGTKYKLITMDETKIYDKAETSHGSLWMYEAIEQANEYEFPERIDSTLEI</sequence>
<dbReference type="EMBL" id="BAABKX010000012">
    <property type="protein sequence ID" value="GAA5052229.1"/>
    <property type="molecule type" value="Genomic_DNA"/>
</dbReference>
<dbReference type="RefSeq" id="WP_227773325.1">
    <property type="nucleotide sequence ID" value="NZ_BAABKX010000012.1"/>
</dbReference>
<feature type="region of interest" description="Disordered" evidence="1">
    <location>
        <begin position="35"/>
        <end position="57"/>
    </location>
</feature>
<evidence type="ECO:0000313" key="2">
    <source>
        <dbReference type="EMBL" id="GAA5052229.1"/>
    </source>
</evidence>
<dbReference type="InterPro" id="IPR006311">
    <property type="entry name" value="TAT_signal"/>
</dbReference>
<proteinExistence type="predicted"/>
<dbReference type="Proteomes" id="UP001501729">
    <property type="component" value="Unassembled WGS sequence"/>
</dbReference>
<name>A0AAV3UIL5_9EURY</name>
<comment type="caution">
    <text evidence="2">The sequence shown here is derived from an EMBL/GenBank/DDBJ whole genome shotgun (WGS) entry which is preliminary data.</text>
</comment>
<evidence type="ECO:0000256" key="1">
    <source>
        <dbReference type="SAM" id="MobiDB-lite"/>
    </source>
</evidence>
<gene>
    <name evidence="2" type="ORF">GCM10025751_28200</name>
</gene>
<protein>
    <recommendedName>
        <fullName evidence="4">Tat (Twin-arginine translocation) pathway signal sequence</fullName>
    </recommendedName>
</protein>
<evidence type="ECO:0000313" key="3">
    <source>
        <dbReference type="Proteomes" id="UP001501729"/>
    </source>
</evidence>
<dbReference type="GeneID" id="68613510"/>
<evidence type="ECO:0008006" key="4">
    <source>
        <dbReference type="Google" id="ProtNLM"/>
    </source>
</evidence>
<keyword evidence="3" id="KW-1185">Reference proteome</keyword>